<keyword evidence="1" id="KW-1133">Transmembrane helix</keyword>
<comment type="caution">
    <text evidence="2">The sequence shown here is derived from an EMBL/GenBank/DDBJ whole genome shotgun (WGS) entry which is preliminary data.</text>
</comment>
<dbReference type="EMBL" id="BPLR01020397">
    <property type="protein sequence ID" value="GIX78279.1"/>
    <property type="molecule type" value="Genomic_DNA"/>
</dbReference>
<name>A0AAV4N0K8_CAEEX</name>
<evidence type="ECO:0000313" key="3">
    <source>
        <dbReference type="Proteomes" id="UP001054945"/>
    </source>
</evidence>
<dbReference type="AlphaFoldDB" id="A0AAV4N0K8"/>
<protein>
    <submittedName>
        <fullName evidence="2">Uncharacterized protein</fullName>
    </submittedName>
</protein>
<feature type="transmembrane region" description="Helical" evidence="1">
    <location>
        <begin position="67"/>
        <end position="85"/>
    </location>
</feature>
<evidence type="ECO:0000313" key="2">
    <source>
        <dbReference type="EMBL" id="GIX78279.1"/>
    </source>
</evidence>
<dbReference type="Proteomes" id="UP001054945">
    <property type="component" value="Unassembled WGS sequence"/>
</dbReference>
<evidence type="ECO:0000256" key="1">
    <source>
        <dbReference type="SAM" id="Phobius"/>
    </source>
</evidence>
<accession>A0AAV4N0K8</accession>
<organism evidence="2 3">
    <name type="scientific">Caerostris extrusa</name>
    <name type="common">Bark spider</name>
    <name type="synonym">Caerostris bankana</name>
    <dbReference type="NCBI Taxonomy" id="172846"/>
    <lineage>
        <taxon>Eukaryota</taxon>
        <taxon>Metazoa</taxon>
        <taxon>Ecdysozoa</taxon>
        <taxon>Arthropoda</taxon>
        <taxon>Chelicerata</taxon>
        <taxon>Arachnida</taxon>
        <taxon>Araneae</taxon>
        <taxon>Araneomorphae</taxon>
        <taxon>Entelegynae</taxon>
        <taxon>Araneoidea</taxon>
        <taxon>Araneidae</taxon>
        <taxon>Caerostris</taxon>
    </lineage>
</organism>
<keyword evidence="1" id="KW-0812">Transmembrane</keyword>
<gene>
    <name evidence="2" type="ORF">CEXT_168121</name>
</gene>
<reference evidence="2 3" key="1">
    <citation type="submission" date="2021-06" db="EMBL/GenBank/DDBJ databases">
        <title>Caerostris extrusa draft genome.</title>
        <authorList>
            <person name="Kono N."/>
            <person name="Arakawa K."/>
        </authorList>
    </citation>
    <scope>NUCLEOTIDE SEQUENCE [LARGE SCALE GENOMIC DNA]</scope>
</reference>
<keyword evidence="1" id="KW-0472">Membrane</keyword>
<proteinExistence type="predicted"/>
<sequence length="91" mass="10030">MLGCPSFEGCRHLLSSVPPGVKRRQGIAPKHQTALLISLFLQQAVVSSPRGKDSIAKIWWAVGCKKWVLLVGLIVHIVMLDRLLGHPNIEL</sequence>
<keyword evidence="3" id="KW-1185">Reference proteome</keyword>